<dbReference type="Pfam" id="PF03972">
    <property type="entry name" value="MmgE_PrpD_N"/>
    <property type="match status" value="1"/>
</dbReference>
<dbReference type="PANTHER" id="PTHR16943">
    <property type="entry name" value="2-METHYLCITRATE DEHYDRATASE-RELATED"/>
    <property type="match status" value="1"/>
</dbReference>
<evidence type="ECO:0000259" key="2">
    <source>
        <dbReference type="Pfam" id="PF03972"/>
    </source>
</evidence>
<reference evidence="5" key="1">
    <citation type="submission" date="2015-09" db="EMBL/GenBank/DDBJ databases">
        <authorList>
            <person name="Fill T.P."/>
            <person name="Baretta J.F."/>
            <person name="de Almeida L.G."/>
            <person name="Rocha M."/>
            <person name="de Souza D.H."/>
            <person name="Malavazi I."/>
            <person name="Cerdeira L.T."/>
            <person name="Hong H."/>
            <person name="Samborskyy M."/>
            <person name="de Vasconcelos A.T."/>
            <person name="Leadlay P."/>
            <person name="Rodrigues-Filho E."/>
        </authorList>
    </citation>
    <scope>NUCLEOTIDE SEQUENCE [LARGE SCALE GENOMIC DNA]</scope>
    <source>
        <strain evidence="5">LaBioMMi 136</strain>
    </source>
</reference>
<dbReference type="Gene3D" id="1.10.4100.10">
    <property type="entry name" value="2-methylcitrate dehydratase PrpD"/>
    <property type="match status" value="1"/>
</dbReference>
<dbReference type="AlphaFoldDB" id="A0A1S9RXT9"/>
<dbReference type="Pfam" id="PF19305">
    <property type="entry name" value="MmgE_PrpD_C"/>
    <property type="match status" value="1"/>
</dbReference>
<gene>
    <name evidence="4" type="primary">prpD</name>
    <name evidence="4" type="ORF">PEBR_05229</name>
</gene>
<dbReference type="InterPro" id="IPR036148">
    <property type="entry name" value="MmgE/PrpD_sf"/>
</dbReference>
<dbReference type="InterPro" id="IPR045336">
    <property type="entry name" value="MmgE_PrpD_N"/>
</dbReference>
<evidence type="ECO:0000313" key="4">
    <source>
        <dbReference type="EMBL" id="OOQ90130.1"/>
    </source>
</evidence>
<dbReference type="Proteomes" id="UP000190744">
    <property type="component" value="Unassembled WGS sequence"/>
</dbReference>
<dbReference type="GO" id="GO:0005739">
    <property type="term" value="C:mitochondrion"/>
    <property type="evidence" value="ECO:0007669"/>
    <property type="project" value="TreeGrafter"/>
</dbReference>
<evidence type="ECO:0000259" key="3">
    <source>
        <dbReference type="Pfam" id="PF19305"/>
    </source>
</evidence>
<feature type="domain" description="MmgE/PrpD C-terminal" evidence="3">
    <location>
        <begin position="310"/>
        <end position="485"/>
    </location>
</feature>
<name>A0A1S9RXT9_PENBI</name>
<feature type="domain" description="MmgE/PrpD N-terminal" evidence="2">
    <location>
        <begin position="34"/>
        <end position="289"/>
    </location>
</feature>
<dbReference type="EMBL" id="LJBN01000099">
    <property type="protein sequence ID" value="OOQ90130.1"/>
    <property type="molecule type" value="Genomic_DNA"/>
</dbReference>
<dbReference type="GO" id="GO:0016829">
    <property type="term" value="F:lyase activity"/>
    <property type="evidence" value="ECO:0007669"/>
    <property type="project" value="InterPro"/>
</dbReference>
<comment type="caution">
    <text evidence="4">The sequence shown here is derived from an EMBL/GenBank/DDBJ whole genome shotgun (WGS) entry which is preliminary data.</text>
</comment>
<dbReference type="SUPFAM" id="SSF103378">
    <property type="entry name" value="2-methylcitrate dehydratase PrpD"/>
    <property type="match status" value="1"/>
</dbReference>
<dbReference type="InterPro" id="IPR042183">
    <property type="entry name" value="MmgE/PrpD_sf_1"/>
</dbReference>
<comment type="similarity">
    <text evidence="1">Belongs to the PrpD family.</text>
</comment>
<evidence type="ECO:0000256" key="1">
    <source>
        <dbReference type="ARBA" id="ARBA00006174"/>
    </source>
</evidence>
<evidence type="ECO:0000313" key="5">
    <source>
        <dbReference type="Proteomes" id="UP000190744"/>
    </source>
</evidence>
<proteinExistence type="inferred from homology"/>
<sequence length="512" mass="56691">MAAKLLVEFDDLPWVGWRDEGSRMEPAYDQPIVDIARYIFHYEINEADEKLWARAQLALLDTLGCAIETAATSDECRKLLKASSMGMTIPDGFRVPGTNLQVGPLEGAFDFGVLIRYLDHNDALGGAEWGHPSDNIAAILAVMDWLSRMAASGRLTHIGPPLNMRTLLIALIKAYEIQGCYQMRNAFNSYGIDHVVLVKLASAAIVSWLLGLTEEQTMACISHVWMDGQPTRVYRARDNTIPRKGWAAGDAARRAVQLALYVQASQPGSPGALSSKPWGFWARTFGATGFLFARPFGTWTVQNVLFKTMPVEGHAISAVEAVLIQIRRCRELGLSSPMQDIRRIDLRTTAAADLIINKKGPLRNFADRDHCIQYVVALACLKGRAPEAVDYLDTSPWATNEDLKCLMDKIAVSPDPVLTRDYLDLDKKSLGTGVTIHLKNLSVLPEILVEYPLGHVRNPRTNTFLEAKFSQNMARMFSKTETAQIAGAVHRPDMQISSFVDLLARPASQPKL</sequence>
<dbReference type="InterPro" id="IPR045337">
    <property type="entry name" value="MmgE_PrpD_C"/>
</dbReference>
<organism evidence="4 5">
    <name type="scientific">Penicillium brasilianum</name>
    <dbReference type="NCBI Taxonomy" id="104259"/>
    <lineage>
        <taxon>Eukaryota</taxon>
        <taxon>Fungi</taxon>
        <taxon>Dikarya</taxon>
        <taxon>Ascomycota</taxon>
        <taxon>Pezizomycotina</taxon>
        <taxon>Eurotiomycetes</taxon>
        <taxon>Eurotiomycetidae</taxon>
        <taxon>Eurotiales</taxon>
        <taxon>Aspergillaceae</taxon>
        <taxon>Penicillium</taxon>
    </lineage>
</organism>
<dbReference type="InterPro" id="IPR042188">
    <property type="entry name" value="MmgE/PrpD_sf_2"/>
</dbReference>
<dbReference type="PANTHER" id="PTHR16943:SF15">
    <property type="entry name" value="DEHYDRATASE (PRPD), PUTATIVE-RELATED"/>
    <property type="match status" value="1"/>
</dbReference>
<protein>
    <submittedName>
        <fullName evidence="4">2-methylcitrate dehydratase</fullName>
    </submittedName>
</protein>
<dbReference type="InterPro" id="IPR005656">
    <property type="entry name" value="MmgE_PrpD"/>
</dbReference>
<dbReference type="Gene3D" id="3.30.1330.120">
    <property type="entry name" value="2-methylcitrate dehydratase PrpD"/>
    <property type="match status" value="1"/>
</dbReference>
<accession>A0A1S9RXT9</accession>